<dbReference type="Pfam" id="PF01507">
    <property type="entry name" value="PAPS_reduct"/>
    <property type="match status" value="1"/>
</dbReference>
<sequence>MGASRKAALALDETLRQTDDLVARIKAVGEHIEGRIAFSTSLGLEDQAILHAIAKSGIAKSGADKSGDVDVFTLDTGRLFPEVLETVELSELRFRLRIRLVTPEAAEVEELVARDGVFGFRHAIENRKACCEIRKVRPLNRALDGAQGWITGLRREHSDARSDVPLAAWDAERGLTKVNPVADWSTETLMDYIAANNIPVNPLHARGFVSIGCAPCTRAIQPGENPRAGRWWWENEEKKECGLHVNENGKEKEKAA</sequence>
<dbReference type="GO" id="GO:0043866">
    <property type="term" value="F:adenylyl-sulfate reductase (thioredoxin) activity"/>
    <property type="evidence" value="ECO:0007669"/>
    <property type="project" value="UniProtKB-EC"/>
</dbReference>
<keyword evidence="4 6" id="KW-0408">Iron</keyword>
<comment type="similarity">
    <text evidence="1 6">Belongs to the PAPS reductase family. CysH subfamily.</text>
</comment>
<keyword evidence="6" id="KW-0963">Cytoplasm</keyword>
<evidence type="ECO:0000256" key="4">
    <source>
        <dbReference type="ARBA" id="ARBA00023004"/>
    </source>
</evidence>
<dbReference type="GO" id="GO:0005737">
    <property type="term" value="C:cytoplasm"/>
    <property type="evidence" value="ECO:0007669"/>
    <property type="project" value="UniProtKB-SubCell"/>
</dbReference>
<evidence type="ECO:0000256" key="3">
    <source>
        <dbReference type="ARBA" id="ARBA00023002"/>
    </source>
</evidence>
<feature type="binding site" evidence="6">
    <location>
        <position position="131"/>
    </location>
    <ligand>
        <name>[4Fe-4S] cluster</name>
        <dbReference type="ChEBI" id="CHEBI:49883"/>
    </ligand>
</feature>
<organism evidence="8 9">
    <name type="scientific">Methyloceanibacter superfactus</name>
    <dbReference type="NCBI Taxonomy" id="1774969"/>
    <lineage>
        <taxon>Bacteria</taxon>
        <taxon>Pseudomonadati</taxon>
        <taxon>Pseudomonadota</taxon>
        <taxon>Alphaproteobacteria</taxon>
        <taxon>Hyphomicrobiales</taxon>
        <taxon>Hyphomicrobiaceae</taxon>
        <taxon>Methyloceanibacter</taxon>
    </lineage>
</organism>
<feature type="domain" description="Phosphoadenosine phosphosulphate reductase" evidence="7">
    <location>
        <begin position="36"/>
        <end position="219"/>
    </location>
</feature>
<feature type="binding site" evidence="6">
    <location>
        <position position="130"/>
    </location>
    <ligand>
        <name>[4Fe-4S] cluster</name>
        <dbReference type="ChEBI" id="CHEBI:49883"/>
    </ligand>
</feature>
<evidence type="ECO:0000313" key="9">
    <source>
        <dbReference type="Proteomes" id="UP000094472"/>
    </source>
</evidence>
<evidence type="ECO:0000256" key="2">
    <source>
        <dbReference type="ARBA" id="ARBA00022723"/>
    </source>
</evidence>
<dbReference type="GO" id="GO:0051539">
    <property type="term" value="F:4 iron, 4 sulfur cluster binding"/>
    <property type="evidence" value="ECO:0007669"/>
    <property type="project" value="UniProtKB-UniRule"/>
</dbReference>
<gene>
    <name evidence="6" type="primary">cysH</name>
    <name evidence="8" type="ORF">AUC69_00625</name>
</gene>
<dbReference type="NCBIfam" id="NF002537">
    <property type="entry name" value="PRK02090.1"/>
    <property type="match status" value="1"/>
</dbReference>
<reference evidence="8 9" key="1">
    <citation type="journal article" date="2016" name="Environ. Microbiol.">
        <title>New Methyloceanibacter diversity from North Sea sediments includes methanotroph containing solely the soluble methane monooxygenase.</title>
        <authorList>
            <person name="Vekeman B."/>
            <person name="Kerckhof F.M."/>
            <person name="Cremers G."/>
            <person name="de Vos P."/>
            <person name="Vandamme P."/>
            <person name="Boon N."/>
            <person name="Op den Camp H.J."/>
            <person name="Heylen K."/>
        </authorList>
    </citation>
    <scope>NUCLEOTIDE SEQUENCE [LARGE SCALE GENOMIC DNA]</scope>
    <source>
        <strain evidence="8 9">R-67175</strain>
    </source>
</reference>
<name>A0A1E3W3W5_9HYPH</name>
<dbReference type="InterPro" id="IPR002500">
    <property type="entry name" value="PAPS_reduct_dom"/>
</dbReference>
<feature type="binding site" evidence="6">
    <location>
        <position position="216"/>
    </location>
    <ligand>
        <name>[4Fe-4S] cluster</name>
        <dbReference type="ChEBI" id="CHEBI:49883"/>
    </ligand>
</feature>
<evidence type="ECO:0000313" key="8">
    <source>
        <dbReference type="EMBL" id="ODS00493.1"/>
    </source>
</evidence>
<accession>A0A1E3W3W5</accession>
<comment type="caution">
    <text evidence="8">The sequence shown here is derived from an EMBL/GenBank/DDBJ whole genome shotgun (WGS) entry which is preliminary data.</text>
</comment>
<comment type="subcellular location">
    <subcellularLocation>
        <location evidence="6">Cytoplasm</location>
    </subcellularLocation>
</comment>
<dbReference type="InterPro" id="IPR014729">
    <property type="entry name" value="Rossmann-like_a/b/a_fold"/>
</dbReference>
<evidence type="ECO:0000256" key="1">
    <source>
        <dbReference type="ARBA" id="ARBA00009732"/>
    </source>
</evidence>
<keyword evidence="9" id="KW-1185">Reference proteome</keyword>
<dbReference type="GO" id="GO:0046872">
    <property type="term" value="F:metal ion binding"/>
    <property type="evidence" value="ECO:0007669"/>
    <property type="project" value="UniProtKB-KW"/>
</dbReference>
<dbReference type="CDD" id="cd23945">
    <property type="entry name" value="PAPS_reductase"/>
    <property type="match status" value="1"/>
</dbReference>
<dbReference type="STRING" id="1774969.AUC69_00625"/>
<proteinExistence type="inferred from homology"/>
<comment type="pathway">
    <text evidence="6">Sulfur metabolism; hydrogen sulfide biosynthesis; sulfite from sulfate.</text>
</comment>
<keyword evidence="2 6" id="KW-0479">Metal-binding</keyword>
<evidence type="ECO:0000259" key="7">
    <source>
        <dbReference type="Pfam" id="PF01507"/>
    </source>
</evidence>
<dbReference type="EMBL" id="LPWF01000013">
    <property type="protein sequence ID" value="ODS00493.1"/>
    <property type="molecule type" value="Genomic_DNA"/>
</dbReference>
<dbReference type="EC" id="1.8.4.10" evidence="6"/>
<dbReference type="GO" id="GO:0004604">
    <property type="term" value="F:phosphoadenylyl-sulfate reductase (thioredoxin) activity"/>
    <property type="evidence" value="ECO:0007669"/>
    <property type="project" value="UniProtKB-UniRule"/>
</dbReference>
<feature type="active site" description="Nucleophile; cysteine thiosulfonate intermediate" evidence="6">
    <location>
        <position position="241"/>
    </location>
</feature>
<feature type="binding site" evidence="6">
    <location>
        <position position="213"/>
    </location>
    <ligand>
        <name>[4Fe-4S] cluster</name>
        <dbReference type="ChEBI" id="CHEBI:49883"/>
    </ligand>
</feature>
<protein>
    <recommendedName>
        <fullName evidence="6">Adenosine 5'-phosphosulfate reductase</fullName>
        <shortName evidence="6">APS reductase</shortName>
        <ecNumber evidence="6">1.8.4.10</ecNumber>
    </recommendedName>
    <alternativeName>
        <fullName evidence="6">5'-adenylylsulfate reductase</fullName>
    </alternativeName>
    <alternativeName>
        <fullName evidence="6">Thioredoxin-dependent 5'-adenylylsulfate reductase</fullName>
    </alternativeName>
</protein>
<dbReference type="GO" id="GO:0019379">
    <property type="term" value="P:sulfate assimilation, phosphoadenylyl sulfate reduction by phosphoadenylyl-sulfate reductase (thioredoxin)"/>
    <property type="evidence" value="ECO:0007669"/>
    <property type="project" value="UniProtKB-UniRule"/>
</dbReference>
<dbReference type="GO" id="GO:0070814">
    <property type="term" value="P:hydrogen sulfide biosynthetic process"/>
    <property type="evidence" value="ECO:0007669"/>
    <property type="project" value="UniProtKB-UniRule"/>
</dbReference>
<keyword evidence="5 6" id="KW-0411">Iron-sulfur</keyword>
<evidence type="ECO:0000256" key="6">
    <source>
        <dbReference type="HAMAP-Rule" id="MF_00063"/>
    </source>
</evidence>
<dbReference type="AlphaFoldDB" id="A0A1E3W3W5"/>
<dbReference type="OrthoDB" id="9794018at2"/>
<dbReference type="HAMAP" id="MF_00063">
    <property type="entry name" value="CysH"/>
    <property type="match status" value="1"/>
</dbReference>
<dbReference type="Gene3D" id="3.40.50.620">
    <property type="entry name" value="HUPs"/>
    <property type="match status" value="1"/>
</dbReference>
<dbReference type="Proteomes" id="UP000094472">
    <property type="component" value="Unassembled WGS sequence"/>
</dbReference>
<keyword evidence="3 6" id="KW-0560">Oxidoreductase</keyword>
<dbReference type="InterPro" id="IPR004511">
    <property type="entry name" value="PAPS/APS_Rdtase"/>
</dbReference>
<dbReference type="PANTHER" id="PTHR46482:SF9">
    <property type="entry name" value="5'-ADENYLYLSULFATE REDUCTASE 1, CHLOROPLASTIC"/>
    <property type="match status" value="1"/>
</dbReference>
<comment type="function">
    <text evidence="6">Catalyzes the formation of sulfite from adenosine 5'-phosphosulfate (APS) using thioredoxin as an electron donor.</text>
</comment>
<evidence type="ECO:0000256" key="5">
    <source>
        <dbReference type="ARBA" id="ARBA00023014"/>
    </source>
</evidence>
<dbReference type="SUPFAM" id="SSF52402">
    <property type="entry name" value="Adenine nucleotide alpha hydrolases-like"/>
    <property type="match status" value="1"/>
</dbReference>
<comment type="cofactor">
    <cofactor evidence="6">
        <name>[4Fe-4S] cluster</name>
        <dbReference type="ChEBI" id="CHEBI:49883"/>
    </cofactor>
    <text evidence="6">Binds 1 [4Fe-4S] cluster per subunit.</text>
</comment>
<comment type="catalytic activity">
    <reaction evidence="6">
        <text>[thioredoxin]-disulfide + sulfite + AMP + 2 H(+) = adenosine 5'-phosphosulfate + [thioredoxin]-dithiol</text>
        <dbReference type="Rhea" id="RHEA:21976"/>
        <dbReference type="Rhea" id="RHEA-COMP:10698"/>
        <dbReference type="Rhea" id="RHEA-COMP:10700"/>
        <dbReference type="ChEBI" id="CHEBI:15378"/>
        <dbReference type="ChEBI" id="CHEBI:17359"/>
        <dbReference type="ChEBI" id="CHEBI:29950"/>
        <dbReference type="ChEBI" id="CHEBI:50058"/>
        <dbReference type="ChEBI" id="CHEBI:58243"/>
        <dbReference type="ChEBI" id="CHEBI:456215"/>
        <dbReference type="EC" id="1.8.4.10"/>
    </reaction>
</comment>
<dbReference type="PANTHER" id="PTHR46482">
    <property type="entry name" value="5'-ADENYLYLSULFATE REDUCTASE 3, CHLOROPLASTIC"/>
    <property type="match status" value="1"/>
</dbReference>
<dbReference type="PIRSF" id="PIRSF000857">
    <property type="entry name" value="PAPS_reductase"/>
    <property type="match status" value="1"/>
</dbReference>